<dbReference type="PANTHER" id="PTHR43790">
    <property type="entry name" value="CARBOHYDRATE TRANSPORT ATP-BINDING PROTEIN MG119-RELATED"/>
    <property type="match status" value="1"/>
</dbReference>
<evidence type="ECO:0000256" key="4">
    <source>
        <dbReference type="ARBA" id="ARBA00022737"/>
    </source>
</evidence>
<evidence type="ECO:0000259" key="7">
    <source>
        <dbReference type="PROSITE" id="PS50893"/>
    </source>
</evidence>
<sequence>MTAAPSLANIVEIAGVTKRFPGVLALDRISVGFRAGEVHAVIGENGAGKSTLMNMLAGDLRPDGGKLLVDGREVKLSSPLDSRAHGITVVYQELALCPTMSVAENIMMSDMAACSAVSLLPRDMMRRKARDALTRLGMGGLDPDTKVGRLSVAEMQLVEIAGAIRQNARVLVLDEPNSALSKRESERLFEVVRQLRAEGVTVIYVSHHLREVLDIADRVTVMRDGRTIVTMDNEGLSEDQLIRAMVGRDLDAALQWSLQAEPRPEGEDAVLKVENLEAAGLEDVSFSVRAGEILGIGGLPDSGKDALGDALFGLCARRGKVTIDGKDLRGADPLAAIRLGMSFVPADRRGSGGLLRMSVADNVVSASLPRFSLAGFVRRGAVKREARAQVARLDARISHLGQKLGTLSGGNQQKIILGRSLVTNPRVLVLHEPTRGIDVGAKAEIYSILRGIAGEGMAIVMISSEIPELIMNAERVLVLRDGRVSGDLTGQAINETAILARAMTS</sequence>
<evidence type="ECO:0000256" key="6">
    <source>
        <dbReference type="ARBA" id="ARBA00022840"/>
    </source>
</evidence>
<evidence type="ECO:0000256" key="3">
    <source>
        <dbReference type="ARBA" id="ARBA00022597"/>
    </source>
</evidence>
<organism evidence="8 9">
    <name type="scientific">Mesorhizobium plurifarium</name>
    <dbReference type="NCBI Taxonomy" id="69974"/>
    <lineage>
        <taxon>Bacteria</taxon>
        <taxon>Pseudomonadati</taxon>
        <taxon>Pseudomonadota</taxon>
        <taxon>Alphaproteobacteria</taxon>
        <taxon>Hyphomicrobiales</taxon>
        <taxon>Phyllobacteriaceae</taxon>
        <taxon>Mesorhizobium</taxon>
    </lineage>
</organism>
<dbReference type="Gene3D" id="3.40.50.300">
    <property type="entry name" value="P-loop containing nucleotide triphosphate hydrolases"/>
    <property type="match status" value="2"/>
</dbReference>
<evidence type="ECO:0000313" key="8">
    <source>
        <dbReference type="EMBL" id="CDX23944.1"/>
    </source>
</evidence>
<reference evidence="9" key="1">
    <citation type="submission" date="2014-08" db="EMBL/GenBank/DDBJ databases">
        <authorList>
            <person name="Moulin L."/>
        </authorList>
    </citation>
    <scope>NUCLEOTIDE SEQUENCE [LARGE SCALE GENOMIC DNA]</scope>
</reference>
<dbReference type="AlphaFoldDB" id="A0A090E3E8"/>
<keyword evidence="8" id="KW-0378">Hydrolase</keyword>
<dbReference type="STRING" id="69974.MPLDJ20_50101"/>
<evidence type="ECO:0000313" key="9">
    <source>
        <dbReference type="Proteomes" id="UP000045285"/>
    </source>
</evidence>
<dbReference type="InterPro" id="IPR003439">
    <property type="entry name" value="ABC_transporter-like_ATP-bd"/>
</dbReference>
<dbReference type="GO" id="GO:0016887">
    <property type="term" value="F:ATP hydrolysis activity"/>
    <property type="evidence" value="ECO:0007669"/>
    <property type="project" value="InterPro"/>
</dbReference>
<feature type="domain" description="ABC transporter" evidence="7">
    <location>
        <begin position="11"/>
        <end position="249"/>
    </location>
</feature>
<dbReference type="Proteomes" id="UP000045285">
    <property type="component" value="Unassembled WGS sequence"/>
</dbReference>
<dbReference type="EC" id="3.6.3.17" evidence="8"/>
<keyword evidence="5" id="KW-0547">Nucleotide-binding</keyword>
<dbReference type="EMBL" id="CCMZ01000034">
    <property type="protein sequence ID" value="CDX23944.1"/>
    <property type="molecule type" value="Genomic_DNA"/>
</dbReference>
<dbReference type="Pfam" id="PF00005">
    <property type="entry name" value="ABC_tran"/>
    <property type="match status" value="2"/>
</dbReference>
<protein>
    <submittedName>
        <fullName evidence="8">Ribose import ATP-binding protein RbsA</fullName>
        <ecNumber evidence="8">3.6.3.17</ecNumber>
    </submittedName>
</protein>
<keyword evidence="6 8" id="KW-0067">ATP-binding</keyword>
<feature type="domain" description="ABC transporter" evidence="7">
    <location>
        <begin position="265"/>
        <end position="505"/>
    </location>
</feature>
<dbReference type="PANTHER" id="PTHR43790:SF9">
    <property type="entry name" value="GALACTOFURANOSE TRANSPORTER ATP-BINDING PROTEIN YTFR"/>
    <property type="match status" value="1"/>
</dbReference>
<name>A0A090E3E8_MESPL</name>
<evidence type="ECO:0000256" key="1">
    <source>
        <dbReference type="ARBA" id="ARBA00005417"/>
    </source>
</evidence>
<dbReference type="InterPro" id="IPR003593">
    <property type="entry name" value="AAA+_ATPase"/>
</dbReference>
<dbReference type="InterPro" id="IPR017871">
    <property type="entry name" value="ABC_transporter-like_CS"/>
</dbReference>
<comment type="similarity">
    <text evidence="1">Belongs to the ABC transporter superfamily.</text>
</comment>
<keyword evidence="2" id="KW-0813">Transport</keyword>
<dbReference type="SMART" id="SM00382">
    <property type="entry name" value="AAA"/>
    <property type="match status" value="2"/>
</dbReference>
<dbReference type="GO" id="GO:0005524">
    <property type="term" value="F:ATP binding"/>
    <property type="evidence" value="ECO:0007669"/>
    <property type="project" value="UniProtKB-KW"/>
</dbReference>
<dbReference type="SUPFAM" id="SSF52540">
    <property type="entry name" value="P-loop containing nucleoside triphosphate hydrolases"/>
    <property type="match status" value="2"/>
</dbReference>
<dbReference type="PROSITE" id="PS00211">
    <property type="entry name" value="ABC_TRANSPORTER_1"/>
    <property type="match status" value="1"/>
</dbReference>
<dbReference type="InterPro" id="IPR050107">
    <property type="entry name" value="ABC_carbohydrate_import_ATPase"/>
</dbReference>
<keyword evidence="3" id="KW-0762">Sugar transport</keyword>
<evidence type="ECO:0000256" key="2">
    <source>
        <dbReference type="ARBA" id="ARBA00022448"/>
    </source>
</evidence>
<keyword evidence="9" id="KW-1185">Reference proteome</keyword>
<dbReference type="CDD" id="cd03216">
    <property type="entry name" value="ABC_Carb_Monos_I"/>
    <property type="match status" value="1"/>
</dbReference>
<gene>
    <name evidence="8" type="primary">rbsA</name>
    <name evidence="8" type="ORF">MPL3356_40634</name>
</gene>
<evidence type="ECO:0000256" key="5">
    <source>
        <dbReference type="ARBA" id="ARBA00022741"/>
    </source>
</evidence>
<proteinExistence type="inferred from homology"/>
<dbReference type="InterPro" id="IPR027417">
    <property type="entry name" value="P-loop_NTPase"/>
</dbReference>
<dbReference type="PROSITE" id="PS50893">
    <property type="entry name" value="ABC_TRANSPORTER_2"/>
    <property type="match status" value="2"/>
</dbReference>
<accession>A0A090E3E8</accession>
<keyword evidence="4" id="KW-0677">Repeat</keyword>
<dbReference type="CDD" id="cd03215">
    <property type="entry name" value="ABC_Carb_Monos_II"/>
    <property type="match status" value="1"/>
</dbReference>